<evidence type="ECO:0000313" key="3">
    <source>
        <dbReference type="Proteomes" id="UP000007129"/>
    </source>
</evidence>
<sequence>MHRYSFTPPIFDPDKSPPIDPTRQSRRCVQGRYQGKAPRNHEQLPRNHEFGYCGKLYQTLCWKAMPFDFLRSRVSMANSMRRQREPENPKRIQLSSPFLSLPLYYNAPFLCKERASPQHKRHGASTIFESGTYVATRILERPTFSQHILNISGCISRSIKSSPMQESYLHCREPDESMLRKKENAANLKCKSSFTRACVSALCATFPAEWIQKFPLTFTLNSREVHVMKGKRTKIILHKATDPSV</sequence>
<organism evidence="2 3">
    <name type="scientific">Macrophomina phaseolina (strain MS6)</name>
    <name type="common">Charcoal rot fungus</name>
    <dbReference type="NCBI Taxonomy" id="1126212"/>
    <lineage>
        <taxon>Eukaryota</taxon>
        <taxon>Fungi</taxon>
        <taxon>Dikarya</taxon>
        <taxon>Ascomycota</taxon>
        <taxon>Pezizomycotina</taxon>
        <taxon>Dothideomycetes</taxon>
        <taxon>Dothideomycetes incertae sedis</taxon>
        <taxon>Botryosphaeriales</taxon>
        <taxon>Botryosphaeriaceae</taxon>
        <taxon>Macrophomina</taxon>
    </lineage>
</organism>
<dbReference type="AlphaFoldDB" id="K2QLW3"/>
<feature type="region of interest" description="Disordered" evidence="1">
    <location>
        <begin position="1"/>
        <end position="26"/>
    </location>
</feature>
<comment type="caution">
    <text evidence="2">The sequence shown here is derived from an EMBL/GenBank/DDBJ whole genome shotgun (WGS) entry which is preliminary data.</text>
</comment>
<reference evidence="2 3" key="1">
    <citation type="journal article" date="2012" name="BMC Genomics">
        <title>Tools to kill: Genome of one of the most destructive plant pathogenic fungi Macrophomina phaseolina.</title>
        <authorList>
            <person name="Islam M.S."/>
            <person name="Haque M.S."/>
            <person name="Islam M.M."/>
            <person name="Emdad E.M."/>
            <person name="Halim A."/>
            <person name="Hossen Q.M.M."/>
            <person name="Hossain M.Z."/>
            <person name="Ahmed B."/>
            <person name="Rahim S."/>
            <person name="Rahman M.S."/>
            <person name="Alam M.M."/>
            <person name="Hou S."/>
            <person name="Wan X."/>
            <person name="Saito J.A."/>
            <person name="Alam M."/>
        </authorList>
    </citation>
    <scope>NUCLEOTIDE SEQUENCE [LARGE SCALE GENOMIC DNA]</scope>
    <source>
        <strain evidence="2 3">MS6</strain>
    </source>
</reference>
<dbReference type="VEuPathDB" id="FungiDB:MPH_11878"/>
<proteinExistence type="predicted"/>
<evidence type="ECO:0000256" key="1">
    <source>
        <dbReference type="SAM" id="MobiDB-lite"/>
    </source>
</evidence>
<dbReference type="Proteomes" id="UP000007129">
    <property type="component" value="Unassembled WGS sequence"/>
</dbReference>
<gene>
    <name evidence="2" type="ORF">MPH_11878</name>
</gene>
<dbReference type="EMBL" id="AHHD01000500">
    <property type="protein sequence ID" value="EKG10876.1"/>
    <property type="molecule type" value="Genomic_DNA"/>
</dbReference>
<dbReference type="InParanoid" id="K2QLW3"/>
<dbReference type="HOGENOM" id="CLU_1133776_0_0_1"/>
<evidence type="ECO:0000313" key="2">
    <source>
        <dbReference type="EMBL" id="EKG10876.1"/>
    </source>
</evidence>
<accession>K2QLW3</accession>
<protein>
    <submittedName>
        <fullName evidence="2">Uncharacterized protein</fullName>
    </submittedName>
</protein>
<name>K2QLW3_MACPH</name>